<name>A0A7W7ENN7_9HYPH</name>
<keyword evidence="2" id="KW-1185">Reference proteome</keyword>
<gene>
    <name evidence="1" type="ORF">GGE60_005975</name>
</gene>
<evidence type="ECO:0000313" key="1">
    <source>
        <dbReference type="EMBL" id="MBB4571799.1"/>
    </source>
</evidence>
<dbReference type="RefSeq" id="WP_028755390.1">
    <property type="nucleotide sequence ID" value="NZ_LMZF01000039.1"/>
</dbReference>
<proteinExistence type="predicted"/>
<protein>
    <submittedName>
        <fullName evidence="1">Uncharacterized protein</fullName>
    </submittedName>
</protein>
<accession>A0A7W7ENN7</accession>
<dbReference type="GeneID" id="32525108"/>
<comment type="caution">
    <text evidence="1">The sequence shown here is derived from an EMBL/GenBank/DDBJ whole genome shotgun (WGS) entry which is preliminary data.</text>
</comment>
<dbReference type="Proteomes" id="UP000543836">
    <property type="component" value="Unassembled WGS sequence"/>
</dbReference>
<dbReference type="EMBL" id="JACIIG010000045">
    <property type="protein sequence ID" value="MBB4571799.1"/>
    <property type="molecule type" value="Genomic_DNA"/>
</dbReference>
<dbReference type="AlphaFoldDB" id="A0A7W7ENN7"/>
<sequence>MIASNLLIDAWNRNALTLEPAASALQEAENCIGVTFGLQRPFSASIAFQRVLAISTDQALTNAATLPTRPKYIRS</sequence>
<evidence type="ECO:0000313" key="2">
    <source>
        <dbReference type="Proteomes" id="UP000543836"/>
    </source>
</evidence>
<reference evidence="1 2" key="1">
    <citation type="submission" date="2020-08" db="EMBL/GenBank/DDBJ databases">
        <title>Genomic Encyclopedia of Type Strains, Phase IV (KMG-V): Genome sequencing to study the core and pangenomes of soil and plant-associated prokaryotes.</title>
        <authorList>
            <person name="Whitman W."/>
        </authorList>
    </citation>
    <scope>NUCLEOTIDE SEQUENCE [LARGE SCALE GENOMIC DNA]</scope>
    <source>
        <strain evidence="1 2">SEMIA 492</strain>
    </source>
</reference>
<organism evidence="1 2">
    <name type="scientific">Rhizobium leucaenae</name>
    <dbReference type="NCBI Taxonomy" id="29450"/>
    <lineage>
        <taxon>Bacteria</taxon>
        <taxon>Pseudomonadati</taxon>
        <taxon>Pseudomonadota</taxon>
        <taxon>Alphaproteobacteria</taxon>
        <taxon>Hyphomicrobiales</taxon>
        <taxon>Rhizobiaceae</taxon>
        <taxon>Rhizobium/Agrobacterium group</taxon>
        <taxon>Rhizobium</taxon>
    </lineage>
</organism>